<dbReference type="GO" id="GO:0016020">
    <property type="term" value="C:membrane"/>
    <property type="evidence" value="ECO:0007669"/>
    <property type="project" value="UniProtKB-SubCell"/>
</dbReference>
<keyword evidence="9" id="KW-0732">Signal</keyword>
<organism evidence="11">
    <name type="scientific">Guillardia theta</name>
    <name type="common">Cryptophyte</name>
    <name type="synonym">Cryptomonas phi</name>
    <dbReference type="NCBI Taxonomy" id="55529"/>
    <lineage>
        <taxon>Eukaryota</taxon>
        <taxon>Cryptophyceae</taxon>
        <taxon>Pyrenomonadales</taxon>
        <taxon>Geminigeraceae</taxon>
        <taxon>Guillardia</taxon>
    </lineage>
</organism>
<dbReference type="AlphaFoldDB" id="A0A6U6CG90"/>
<dbReference type="EMBL" id="HBKN01040295">
    <property type="protein sequence ID" value="CAE2328208.1"/>
    <property type="molecule type" value="Transcribed_RNA"/>
</dbReference>
<dbReference type="InterPro" id="IPR032805">
    <property type="entry name" value="Wax_synthase_dom"/>
</dbReference>
<feature type="transmembrane region" description="Helical" evidence="8">
    <location>
        <begin position="246"/>
        <end position="265"/>
    </location>
</feature>
<evidence type="ECO:0000259" key="10">
    <source>
        <dbReference type="Pfam" id="PF13813"/>
    </source>
</evidence>
<sequence>MRLTAISDPLIGLAFCVLSSILSSEFCRHFVTKNRLYAAPLFSLHALIPMCLNDKTEAAVCCVLSSTLVTWWGTARVIALLSGHGPLASANTQRSLGLFWMSYFLPINLKRGSNQELVQLGGTERYQKGFTLVGRFMYKLLGLLLLLYSLDKCETLEHLSHACSKGTLIGDVCWSFVVLLTASGLMDFPAGLVCLLGMDVEEHFASPLLSSSLRDFWGHRWNMTAARLLRHGCFNPLKKLNLSNSVAAVFTFAVSGVFHEAILWYGSRSKQGCLRGYWLLFFLLQALAAKVELIVEKRFRLHNSWLIRLWAVIFLLTSTRMFFLPPAYSTGLPSLATSALLSGPRYLGLLV</sequence>
<evidence type="ECO:0000313" key="11">
    <source>
        <dbReference type="EMBL" id="CAE2328207.1"/>
    </source>
</evidence>
<comment type="pathway">
    <text evidence="2">Secondary metabolite biosynthesis.</text>
</comment>
<dbReference type="GO" id="GO:0008374">
    <property type="term" value="F:O-acyltransferase activity"/>
    <property type="evidence" value="ECO:0007669"/>
    <property type="project" value="InterPro"/>
</dbReference>
<evidence type="ECO:0000256" key="5">
    <source>
        <dbReference type="ARBA" id="ARBA00022692"/>
    </source>
</evidence>
<evidence type="ECO:0000313" key="12">
    <source>
        <dbReference type="EMBL" id="CAE2328208.1"/>
    </source>
</evidence>
<proteinExistence type="inferred from homology"/>
<reference evidence="11" key="1">
    <citation type="submission" date="2021-01" db="EMBL/GenBank/DDBJ databases">
        <authorList>
            <person name="Corre E."/>
            <person name="Pelletier E."/>
            <person name="Niang G."/>
            <person name="Scheremetjew M."/>
            <person name="Finn R."/>
            <person name="Kale V."/>
            <person name="Holt S."/>
            <person name="Cochrane G."/>
            <person name="Meng A."/>
            <person name="Brown T."/>
            <person name="Cohen L."/>
        </authorList>
    </citation>
    <scope>NUCLEOTIDE SEQUENCE</scope>
    <source>
        <strain evidence="11">CCMP 2712</strain>
    </source>
</reference>
<dbReference type="PANTHER" id="PTHR31595:SF57">
    <property type="entry name" value="OS04G0481900 PROTEIN"/>
    <property type="match status" value="1"/>
</dbReference>
<dbReference type="GO" id="GO:0006629">
    <property type="term" value="P:lipid metabolic process"/>
    <property type="evidence" value="ECO:0007669"/>
    <property type="project" value="InterPro"/>
</dbReference>
<feature type="transmembrane region" description="Helical" evidence="8">
    <location>
        <begin position="277"/>
        <end position="295"/>
    </location>
</feature>
<evidence type="ECO:0000256" key="4">
    <source>
        <dbReference type="ARBA" id="ARBA00022679"/>
    </source>
</evidence>
<keyword evidence="6 8" id="KW-1133">Transmembrane helix</keyword>
<keyword evidence="5 8" id="KW-0812">Transmembrane</keyword>
<evidence type="ECO:0000256" key="8">
    <source>
        <dbReference type="SAM" id="Phobius"/>
    </source>
</evidence>
<protein>
    <recommendedName>
        <fullName evidence="10">Wax synthase domain-containing protein</fullName>
    </recommendedName>
</protein>
<dbReference type="EMBL" id="HBKN01040294">
    <property type="protein sequence ID" value="CAE2328207.1"/>
    <property type="molecule type" value="Transcribed_RNA"/>
</dbReference>
<feature type="transmembrane region" description="Helical" evidence="8">
    <location>
        <begin position="307"/>
        <end position="328"/>
    </location>
</feature>
<evidence type="ECO:0000256" key="2">
    <source>
        <dbReference type="ARBA" id="ARBA00005179"/>
    </source>
</evidence>
<accession>A0A6U6CG90</accession>
<feature type="chain" id="PRO_5035585975" description="Wax synthase domain-containing protein" evidence="9">
    <location>
        <begin position="25"/>
        <end position="351"/>
    </location>
</feature>
<dbReference type="InterPro" id="IPR044851">
    <property type="entry name" value="Wax_synthase"/>
</dbReference>
<comment type="similarity">
    <text evidence="3">Belongs to the wax synthase family.</text>
</comment>
<keyword evidence="7 8" id="KW-0472">Membrane</keyword>
<dbReference type="Pfam" id="PF13813">
    <property type="entry name" value="MBOAT_2"/>
    <property type="match status" value="1"/>
</dbReference>
<feature type="signal peptide" evidence="9">
    <location>
        <begin position="1"/>
        <end position="24"/>
    </location>
</feature>
<evidence type="ECO:0000256" key="3">
    <source>
        <dbReference type="ARBA" id="ARBA00007282"/>
    </source>
</evidence>
<feature type="domain" description="Wax synthase" evidence="10">
    <location>
        <begin position="202"/>
        <end position="283"/>
    </location>
</feature>
<keyword evidence="4" id="KW-0808">Transferase</keyword>
<gene>
    <name evidence="11" type="ORF">GTHE00462_LOCUS31519</name>
    <name evidence="12" type="ORF">GTHE00462_LOCUS31520</name>
</gene>
<evidence type="ECO:0000256" key="1">
    <source>
        <dbReference type="ARBA" id="ARBA00004141"/>
    </source>
</evidence>
<name>A0A6U6CG90_GUITH</name>
<evidence type="ECO:0000256" key="6">
    <source>
        <dbReference type="ARBA" id="ARBA00022989"/>
    </source>
</evidence>
<evidence type="ECO:0000256" key="7">
    <source>
        <dbReference type="ARBA" id="ARBA00023136"/>
    </source>
</evidence>
<evidence type="ECO:0000256" key="9">
    <source>
        <dbReference type="SAM" id="SignalP"/>
    </source>
</evidence>
<dbReference type="PANTHER" id="PTHR31595">
    <property type="entry name" value="LONG-CHAIN-ALCOHOL O-FATTY-ACYLTRANSFERASE 3-RELATED"/>
    <property type="match status" value="1"/>
</dbReference>
<comment type="subcellular location">
    <subcellularLocation>
        <location evidence="1">Membrane</location>
        <topology evidence="1">Multi-pass membrane protein</topology>
    </subcellularLocation>
</comment>